<gene>
    <name evidence="1" type="ORF">DERP_014147</name>
</gene>
<accession>A0ABQ8IXD0</accession>
<name>A0ABQ8IXD0_DERPT</name>
<evidence type="ECO:0000313" key="1">
    <source>
        <dbReference type="EMBL" id="KAH9414978.1"/>
    </source>
</evidence>
<organism evidence="1 2">
    <name type="scientific">Dermatophagoides pteronyssinus</name>
    <name type="common">European house dust mite</name>
    <dbReference type="NCBI Taxonomy" id="6956"/>
    <lineage>
        <taxon>Eukaryota</taxon>
        <taxon>Metazoa</taxon>
        <taxon>Ecdysozoa</taxon>
        <taxon>Arthropoda</taxon>
        <taxon>Chelicerata</taxon>
        <taxon>Arachnida</taxon>
        <taxon>Acari</taxon>
        <taxon>Acariformes</taxon>
        <taxon>Sarcoptiformes</taxon>
        <taxon>Astigmata</taxon>
        <taxon>Psoroptidia</taxon>
        <taxon>Analgoidea</taxon>
        <taxon>Pyroglyphidae</taxon>
        <taxon>Dermatophagoidinae</taxon>
        <taxon>Dermatophagoides</taxon>
    </lineage>
</organism>
<dbReference type="Proteomes" id="UP000887458">
    <property type="component" value="Unassembled WGS sequence"/>
</dbReference>
<reference evidence="1 2" key="2">
    <citation type="journal article" date="2022" name="Mol. Biol. Evol.">
        <title>Comparative Genomics Reveals Insights into the Divergent Evolution of Astigmatic Mites and Household Pest Adaptations.</title>
        <authorList>
            <person name="Xiong Q."/>
            <person name="Wan A.T."/>
            <person name="Liu X."/>
            <person name="Fung C.S."/>
            <person name="Xiao X."/>
            <person name="Malainual N."/>
            <person name="Hou J."/>
            <person name="Wang L."/>
            <person name="Wang M."/>
            <person name="Yang K.Y."/>
            <person name="Cui Y."/>
            <person name="Leung E.L."/>
            <person name="Nong W."/>
            <person name="Shin S.K."/>
            <person name="Au S.W."/>
            <person name="Jeong K.Y."/>
            <person name="Chew F.T."/>
            <person name="Hui J.H."/>
            <person name="Leung T.F."/>
            <person name="Tungtrongchitr A."/>
            <person name="Zhong N."/>
            <person name="Liu Z."/>
            <person name="Tsui S.K."/>
        </authorList>
    </citation>
    <scope>NUCLEOTIDE SEQUENCE [LARGE SCALE GENOMIC DNA]</scope>
    <source>
        <strain evidence="1">Derp</strain>
    </source>
</reference>
<keyword evidence="2" id="KW-1185">Reference proteome</keyword>
<dbReference type="EMBL" id="NJHN03000102">
    <property type="protein sequence ID" value="KAH9414978.1"/>
    <property type="molecule type" value="Genomic_DNA"/>
</dbReference>
<sequence length="77" mass="9086">MNTIQIDMKILKGISLEKRYEDQVMKKKEPNNKQVVAGRRRQRQQLMKSIIDNSSLKKKKPLYLPVNVDNYVVIGRE</sequence>
<reference evidence="1 2" key="1">
    <citation type="journal article" date="2018" name="J. Allergy Clin. Immunol.">
        <title>High-quality assembly of Dermatophagoides pteronyssinus genome and transcriptome reveals a wide range of novel allergens.</title>
        <authorList>
            <person name="Liu X.Y."/>
            <person name="Yang K.Y."/>
            <person name="Wang M.Q."/>
            <person name="Kwok J.S."/>
            <person name="Zeng X."/>
            <person name="Yang Z."/>
            <person name="Xiao X.J."/>
            <person name="Lau C.P."/>
            <person name="Li Y."/>
            <person name="Huang Z.M."/>
            <person name="Ba J.G."/>
            <person name="Yim A.K."/>
            <person name="Ouyang C.Y."/>
            <person name="Ngai S.M."/>
            <person name="Chan T.F."/>
            <person name="Leung E.L."/>
            <person name="Liu L."/>
            <person name="Liu Z.G."/>
            <person name="Tsui S.K."/>
        </authorList>
    </citation>
    <scope>NUCLEOTIDE SEQUENCE [LARGE SCALE GENOMIC DNA]</scope>
    <source>
        <strain evidence="1">Derp</strain>
    </source>
</reference>
<evidence type="ECO:0000313" key="2">
    <source>
        <dbReference type="Proteomes" id="UP000887458"/>
    </source>
</evidence>
<proteinExistence type="predicted"/>
<protein>
    <submittedName>
        <fullName evidence="1">Uncharacterized protein</fullName>
    </submittedName>
</protein>
<comment type="caution">
    <text evidence="1">The sequence shown here is derived from an EMBL/GenBank/DDBJ whole genome shotgun (WGS) entry which is preliminary data.</text>
</comment>